<reference evidence="2" key="1">
    <citation type="submission" date="2014-10" db="EMBL/GenBank/DDBJ databases">
        <authorList>
            <person name="King R."/>
        </authorList>
    </citation>
    <scope>NUCLEOTIDE SEQUENCE [LARGE SCALE GENOMIC DNA]</scope>
    <source>
        <strain evidence="2">A3/5</strain>
    </source>
</reference>
<accession>A0A2L2T7S0</accession>
<dbReference type="STRING" id="56646.A0A2L2T7S0"/>
<protein>
    <submittedName>
        <fullName evidence="1">Uncharacterized protein</fullName>
    </submittedName>
</protein>
<dbReference type="AlphaFoldDB" id="A0A2L2T7S0"/>
<keyword evidence="2" id="KW-1185">Reference proteome</keyword>
<dbReference type="Proteomes" id="UP000245910">
    <property type="component" value="Chromosome I"/>
</dbReference>
<proteinExistence type="predicted"/>
<evidence type="ECO:0000313" key="1">
    <source>
        <dbReference type="EMBL" id="CEI63873.1"/>
    </source>
</evidence>
<dbReference type="EMBL" id="LN649229">
    <property type="protein sequence ID" value="CEI63873.1"/>
    <property type="molecule type" value="Genomic_DNA"/>
</dbReference>
<organism evidence="1 2">
    <name type="scientific">Fusarium venenatum</name>
    <dbReference type="NCBI Taxonomy" id="56646"/>
    <lineage>
        <taxon>Eukaryota</taxon>
        <taxon>Fungi</taxon>
        <taxon>Dikarya</taxon>
        <taxon>Ascomycota</taxon>
        <taxon>Pezizomycotina</taxon>
        <taxon>Sordariomycetes</taxon>
        <taxon>Hypocreomycetidae</taxon>
        <taxon>Hypocreales</taxon>
        <taxon>Nectriaceae</taxon>
        <taxon>Fusarium</taxon>
    </lineage>
</organism>
<dbReference type="OrthoDB" id="5153231at2759"/>
<name>A0A2L2T7S0_9HYPO</name>
<sequence length="629" mass="72343">MDTTYTFRWDLRCCFCLFDFHDGDKVVTSFPSEVANSVAPTDVLFEYKTPVFDPQDQQCIPPRKWRRYREVVPASHQSCLRDFPEVHMNRLWAVVRYDFQPPVFDIARRRSVLATEIITQTESSFQKQARLGLLALLSSSSVPKNVLQGEGLASFTVSVCNSIWGTGLVFEGVRYMSYLSNKKHDESFKRIERQKDALDSIYFASNHLGIVFIYFEEPVRSKQELPGIWWSCVQGNLRNNLIEGYTDGYKMRDLRLVGSNYPKGGLTSRWLVLPSKPRSTWIVNLDDRTHSNLYFKFLDCDKPGITGFSACMVDGDLVDLHCHTKGKNLGFYHDGGGDRRHAVWLYFPVEQGERIFEVWRRQKKPQFCRDIPMLCTNKGRVFVLGTHVNQYDLDVKYDRLTSFPTPQQARFWFSCHEGYVDYLAFDSKDQRHNKNEFHRPLQGISALCSSGVPTQTFASSAPLKDVVEVVPCRSWVPGSTGIVGLLLTYSDRHRETLGQIQLDHLLAPMKTDPKGDMWLGLRYLTRGSVVEAMRLIPSNGETIYGVNTSEAGLHWHNAKWQGRLDWFFWYGLTFLTYHPQPIPDQHISRILEMQGGREWERETPTDVCIPFTPLSSNRSMGEGLMVIDA</sequence>
<evidence type="ECO:0000313" key="2">
    <source>
        <dbReference type="Proteomes" id="UP000245910"/>
    </source>
</evidence>